<organism evidence="2">
    <name type="scientific">Homalodisca liturata</name>
    <dbReference type="NCBI Taxonomy" id="320908"/>
    <lineage>
        <taxon>Eukaryota</taxon>
        <taxon>Metazoa</taxon>
        <taxon>Ecdysozoa</taxon>
        <taxon>Arthropoda</taxon>
        <taxon>Hexapoda</taxon>
        <taxon>Insecta</taxon>
        <taxon>Pterygota</taxon>
        <taxon>Neoptera</taxon>
        <taxon>Paraneoptera</taxon>
        <taxon>Hemiptera</taxon>
        <taxon>Auchenorrhyncha</taxon>
        <taxon>Membracoidea</taxon>
        <taxon>Cicadellidae</taxon>
        <taxon>Cicadellinae</taxon>
        <taxon>Proconiini</taxon>
        <taxon>Homalodisca</taxon>
    </lineage>
</organism>
<feature type="region of interest" description="Disordered" evidence="1">
    <location>
        <begin position="28"/>
        <end position="118"/>
    </location>
</feature>
<protein>
    <submittedName>
        <fullName evidence="2">Uncharacterized protein</fullName>
    </submittedName>
</protein>
<reference evidence="2" key="1">
    <citation type="submission" date="2015-11" db="EMBL/GenBank/DDBJ databases">
        <title>De novo transcriptome assembly of four potential Pierce s Disease insect vectors from Arizona vineyards.</title>
        <authorList>
            <person name="Tassone E.E."/>
        </authorList>
    </citation>
    <scope>NUCLEOTIDE SEQUENCE</scope>
</reference>
<sequence length="118" mass="12986">VRCPLTCDCMTSTTSEETCDTCISTILSSGSSRTEPKGLARRRPKRRYPAPKNVKIEKSSSKLNTNEAQRTSSSCNKDKVSCSGETGEQIRDNRETSAKETVTDEKLEKCDKTQTTTG</sequence>
<feature type="compositionally biased region" description="Basic residues" evidence="1">
    <location>
        <begin position="39"/>
        <end position="49"/>
    </location>
</feature>
<evidence type="ECO:0000313" key="2">
    <source>
        <dbReference type="EMBL" id="JAT04020.1"/>
    </source>
</evidence>
<feature type="non-terminal residue" evidence="2">
    <location>
        <position position="1"/>
    </location>
</feature>
<accession>A0A1B6JXW1</accession>
<feature type="non-terminal residue" evidence="2">
    <location>
        <position position="118"/>
    </location>
</feature>
<name>A0A1B6JXW1_9HEMI</name>
<proteinExistence type="predicted"/>
<feature type="compositionally biased region" description="Basic and acidic residues" evidence="1">
    <location>
        <begin position="88"/>
        <end position="112"/>
    </location>
</feature>
<gene>
    <name evidence="2" type="ORF">g.24722</name>
</gene>
<dbReference type="EMBL" id="GECU01003687">
    <property type="protein sequence ID" value="JAT04020.1"/>
    <property type="molecule type" value="Transcribed_RNA"/>
</dbReference>
<evidence type="ECO:0000256" key="1">
    <source>
        <dbReference type="SAM" id="MobiDB-lite"/>
    </source>
</evidence>
<feature type="compositionally biased region" description="Polar residues" evidence="1">
    <location>
        <begin position="61"/>
        <end position="75"/>
    </location>
</feature>
<dbReference type="AlphaFoldDB" id="A0A1B6JXW1"/>